<accession>A0A0S3P5S3</accession>
<dbReference type="GO" id="GO:0005576">
    <property type="term" value="C:extracellular region"/>
    <property type="evidence" value="ECO:0007669"/>
    <property type="project" value="InterPro"/>
</dbReference>
<evidence type="ECO:0000256" key="3">
    <source>
        <dbReference type="SAM" id="SignalP"/>
    </source>
</evidence>
<evidence type="ECO:0000313" key="5">
    <source>
        <dbReference type="EMBL" id="BAT50912.1"/>
    </source>
</evidence>
<keyword evidence="2" id="KW-1015">Disulfide bond</keyword>
<sequence>MEGFLISVVLLSMCSFGFTQGCRMDLQNNMDFPGSDVAQVYASDAKHCQQLCTDHPSCMFFTFVRPDWTRDNRHFYCYFKVTASGEPKIQTPIFGVTSGYSLRSCTPQLTEFPVYQNVDFLGADYKTLFTANYGDCQRVCTDDPFCQFFTFVNGEFTPASIRFKCHLKYSWTVPRPPVIAALANVVSGFSRSIQMLQPKFAEECERSLFPQVDIAGKNFEEVAAVSDKQCQVLCSAHPRCTYFSFTSESFRCHLKENPLEMVLKAQNGVTSGIPARGCQLDDTWVRTPVEGVDFTGEDIQNRMVDSAEACQKACDEDDKCQFYSYLTEQFIDRDYRRRCFLKRTITIPAPPKIVKLQNVVSGFSLTAVP</sequence>
<name>A0A0S3P5S3_TAKRU</name>
<evidence type="ECO:0000256" key="1">
    <source>
        <dbReference type="ARBA" id="ARBA00022737"/>
    </source>
</evidence>
<dbReference type="InterPro" id="IPR000177">
    <property type="entry name" value="Apple"/>
</dbReference>
<dbReference type="PROSITE" id="PS00495">
    <property type="entry name" value="APPLE"/>
    <property type="match status" value="1"/>
</dbReference>
<dbReference type="SUPFAM" id="SSF57414">
    <property type="entry name" value="Hairpin loop containing domain-like"/>
    <property type="match status" value="2"/>
</dbReference>
<evidence type="ECO:0000256" key="2">
    <source>
        <dbReference type="ARBA" id="ARBA00023157"/>
    </source>
</evidence>
<keyword evidence="3" id="KW-0732">Signal</keyword>
<proteinExistence type="evidence at transcript level"/>
<keyword evidence="1" id="KW-0677">Repeat</keyword>
<dbReference type="PANTHER" id="PTHR33946">
    <property type="match status" value="1"/>
</dbReference>
<dbReference type="PRINTS" id="PR00005">
    <property type="entry name" value="APPLEDOMAIN"/>
</dbReference>
<dbReference type="PROSITE" id="PS50948">
    <property type="entry name" value="PAN"/>
    <property type="match status" value="2"/>
</dbReference>
<dbReference type="GO" id="GO:0006508">
    <property type="term" value="P:proteolysis"/>
    <property type="evidence" value="ECO:0007669"/>
    <property type="project" value="InterPro"/>
</dbReference>
<dbReference type="AlphaFoldDB" id="A0A0S3P5S3"/>
<dbReference type="Gene3D" id="3.50.4.10">
    <property type="entry name" value="Hepatocyte Growth Factor"/>
    <property type="match status" value="4"/>
</dbReference>
<evidence type="ECO:0000259" key="4">
    <source>
        <dbReference type="PROSITE" id="PS50948"/>
    </source>
</evidence>
<organism evidence="5">
    <name type="scientific">Takifugu rubripes</name>
    <name type="common">Japanese pufferfish</name>
    <name type="synonym">Fugu rubripes</name>
    <dbReference type="NCBI Taxonomy" id="31033"/>
    <lineage>
        <taxon>Eukaryota</taxon>
        <taxon>Metazoa</taxon>
        <taxon>Chordata</taxon>
        <taxon>Craniata</taxon>
        <taxon>Vertebrata</taxon>
        <taxon>Euteleostomi</taxon>
        <taxon>Actinopterygii</taxon>
        <taxon>Neopterygii</taxon>
        <taxon>Teleostei</taxon>
        <taxon>Neoteleostei</taxon>
        <taxon>Acanthomorphata</taxon>
        <taxon>Eupercaria</taxon>
        <taxon>Tetraodontiformes</taxon>
        <taxon>Tetradontoidea</taxon>
        <taxon>Tetraodontidae</taxon>
        <taxon>Takifugu</taxon>
    </lineage>
</organism>
<dbReference type="InterPro" id="IPR003609">
    <property type="entry name" value="Pan_app"/>
</dbReference>
<feature type="signal peptide" evidence="3">
    <location>
        <begin position="1"/>
        <end position="21"/>
    </location>
</feature>
<dbReference type="PANTHER" id="PTHR33946:SF4">
    <property type="entry name" value="COAGULATION FACTOR XI"/>
    <property type="match status" value="1"/>
</dbReference>
<dbReference type="CDD" id="cd01100">
    <property type="entry name" value="APPLE_Factor_XI_like"/>
    <property type="match status" value="4"/>
</dbReference>
<feature type="domain" description="Apple" evidence="4">
    <location>
        <begin position="204"/>
        <end position="278"/>
    </location>
</feature>
<dbReference type="SMART" id="SM00223">
    <property type="entry name" value="APPLE"/>
    <property type="match status" value="4"/>
</dbReference>
<feature type="chain" id="PRO_5006615132" evidence="3">
    <location>
        <begin position="22"/>
        <end position="369"/>
    </location>
</feature>
<dbReference type="Pfam" id="PF00024">
    <property type="entry name" value="PAN_1"/>
    <property type="match status" value="3"/>
</dbReference>
<dbReference type="EMBL" id="LC010275">
    <property type="protein sequence ID" value="BAT50912.1"/>
    <property type="molecule type" value="mRNA"/>
</dbReference>
<dbReference type="Pfam" id="PF14295">
    <property type="entry name" value="PAN_4"/>
    <property type="match status" value="1"/>
</dbReference>
<feature type="domain" description="Apple" evidence="4">
    <location>
        <begin position="105"/>
        <end position="193"/>
    </location>
</feature>
<gene>
    <name evidence="5" type="primary">fkl</name>
</gene>
<protein>
    <submittedName>
        <fullName evidence="5">Kalliklectin</fullName>
    </submittedName>
</protein>
<reference evidence="5" key="1">
    <citation type="submission" date="2014-11" db="EMBL/GenBank/DDBJ databases">
        <title>A GlcNAc-binding lectin from fugu (Takifugu rubripes) serum.</title>
        <authorList>
            <person name="Tsutsui S."/>
        </authorList>
    </citation>
    <scope>NUCLEOTIDE SEQUENCE</scope>
    <source>
        <tissue evidence="5">Liver</tissue>
    </source>
</reference>